<reference evidence="6" key="1">
    <citation type="submission" date="2018-11" db="EMBL/GenBank/DDBJ databases">
        <authorList>
            <consortium name="Pathogen Informatics"/>
        </authorList>
    </citation>
    <scope>NUCLEOTIDE SEQUENCE</scope>
</reference>
<name>A0A3S5ARM0_9PLAT</name>
<evidence type="ECO:0000256" key="2">
    <source>
        <dbReference type="ARBA" id="ARBA00022692"/>
    </source>
</evidence>
<gene>
    <name evidence="6" type="ORF">PXEA_LOCUS16852</name>
</gene>
<dbReference type="AlphaFoldDB" id="A0A3S5ARM0"/>
<dbReference type="GO" id="GO:0016020">
    <property type="term" value="C:membrane"/>
    <property type="evidence" value="ECO:0007669"/>
    <property type="project" value="UniProtKB-SubCell"/>
</dbReference>
<comment type="caution">
    <text evidence="6">The sequence shown here is derived from an EMBL/GenBank/DDBJ whole genome shotgun (WGS) entry which is preliminary data.</text>
</comment>
<evidence type="ECO:0000313" key="7">
    <source>
        <dbReference type="Proteomes" id="UP000784294"/>
    </source>
</evidence>
<feature type="non-terminal residue" evidence="6">
    <location>
        <position position="1"/>
    </location>
</feature>
<evidence type="ECO:0000256" key="3">
    <source>
        <dbReference type="ARBA" id="ARBA00022989"/>
    </source>
</evidence>
<evidence type="ECO:0000256" key="1">
    <source>
        <dbReference type="ARBA" id="ARBA00004141"/>
    </source>
</evidence>
<comment type="subcellular location">
    <subcellularLocation>
        <location evidence="1">Membrane</location>
        <topology evidence="1">Multi-pass membrane protein</topology>
    </subcellularLocation>
</comment>
<keyword evidence="7" id="KW-1185">Reference proteome</keyword>
<dbReference type="Proteomes" id="UP000784294">
    <property type="component" value="Unassembled WGS sequence"/>
</dbReference>
<keyword evidence="2 5" id="KW-0812">Transmembrane</keyword>
<dbReference type="Pfam" id="PF03619">
    <property type="entry name" value="Solute_trans_a"/>
    <property type="match status" value="1"/>
</dbReference>
<feature type="transmembrane region" description="Helical" evidence="5">
    <location>
        <begin position="83"/>
        <end position="101"/>
    </location>
</feature>
<feature type="transmembrane region" description="Helical" evidence="5">
    <location>
        <begin position="16"/>
        <end position="39"/>
    </location>
</feature>
<dbReference type="EMBL" id="CAAALY010061739">
    <property type="protein sequence ID" value="VEL23412.1"/>
    <property type="molecule type" value="Genomic_DNA"/>
</dbReference>
<evidence type="ECO:0000313" key="6">
    <source>
        <dbReference type="EMBL" id="VEL23412.1"/>
    </source>
</evidence>
<protein>
    <submittedName>
        <fullName evidence="6">Uncharacterized protein</fullName>
    </submittedName>
</protein>
<accession>A0A3S5ARM0</accession>
<keyword evidence="3 5" id="KW-1133">Transmembrane helix</keyword>
<dbReference type="PANTHER" id="PTHR23423">
    <property type="entry name" value="ORGANIC SOLUTE TRANSPORTER-RELATED"/>
    <property type="match status" value="1"/>
</dbReference>
<dbReference type="InterPro" id="IPR005178">
    <property type="entry name" value="Ostalpha/TMEM184C"/>
</dbReference>
<proteinExistence type="predicted"/>
<evidence type="ECO:0000256" key="4">
    <source>
        <dbReference type="ARBA" id="ARBA00023136"/>
    </source>
</evidence>
<sequence length="133" mass="15176">IYCHLTHYNCPKEQKLIIRIILIVPAYSVYSFVSILLVVHARIAGSYIEPVHDVAEAFAIYCFLALCYQYLGGEGNIMSELRGKILGLVLLFYEIPGVTYFMELAVLPESRTLFCSCAFVKWYDLIYVSALVY</sequence>
<dbReference type="OrthoDB" id="5348404at2759"/>
<organism evidence="6 7">
    <name type="scientific">Protopolystoma xenopodis</name>
    <dbReference type="NCBI Taxonomy" id="117903"/>
    <lineage>
        <taxon>Eukaryota</taxon>
        <taxon>Metazoa</taxon>
        <taxon>Spiralia</taxon>
        <taxon>Lophotrochozoa</taxon>
        <taxon>Platyhelminthes</taxon>
        <taxon>Monogenea</taxon>
        <taxon>Polyopisthocotylea</taxon>
        <taxon>Polystomatidea</taxon>
        <taxon>Polystomatidae</taxon>
        <taxon>Protopolystoma</taxon>
    </lineage>
</organism>
<evidence type="ECO:0000256" key="5">
    <source>
        <dbReference type="SAM" id="Phobius"/>
    </source>
</evidence>
<feature type="transmembrane region" description="Helical" evidence="5">
    <location>
        <begin position="51"/>
        <end position="71"/>
    </location>
</feature>
<keyword evidence="4 5" id="KW-0472">Membrane</keyword>